<sequence>MSAICLSPDDPVIRILLMGRYGSGQSSSGNTIVGEKKFEVRKYETKISGKQVHVFICPDPLDPDLNEEQLEEMEDVPLTVPLLQPVQNEEEMLDNIKGLCGPEVQNYTMILFTCVDELEELDQTIHEYLQMKMPSS</sequence>
<gene>
    <name evidence="5" type="ORF">M9458_008005</name>
</gene>
<evidence type="ECO:0000259" key="4">
    <source>
        <dbReference type="Pfam" id="PF04548"/>
    </source>
</evidence>
<dbReference type="PANTHER" id="PTHR10903">
    <property type="entry name" value="GTPASE, IMAP FAMILY MEMBER-RELATED"/>
    <property type="match status" value="1"/>
</dbReference>
<dbReference type="Proteomes" id="UP001529510">
    <property type="component" value="Unassembled WGS sequence"/>
</dbReference>
<name>A0ABD0RMX6_CIRMR</name>
<dbReference type="InterPro" id="IPR045058">
    <property type="entry name" value="GIMA/IAN/Toc"/>
</dbReference>
<evidence type="ECO:0000313" key="6">
    <source>
        <dbReference type="Proteomes" id="UP001529510"/>
    </source>
</evidence>
<dbReference type="InterPro" id="IPR027417">
    <property type="entry name" value="P-loop_NTPase"/>
</dbReference>
<dbReference type="InterPro" id="IPR006703">
    <property type="entry name" value="G_AIG1"/>
</dbReference>
<protein>
    <recommendedName>
        <fullName evidence="4">AIG1-type G domain-containing protein</fullName>
    </recommendedName>
</protein>
<feature type="domain" description="AIG1-type G" evidence="4">
    <location>
        <begin position="14"/>
        <end position="134"/>
    </location>
</feature>
<feature type="non-terminal residue" evidence="5">
    <location>
        <position position="136"/>
    </location>
</feature>
<dbReference type="PANTHER" id="PTHR10903:SF188">
    <property type="entry name" value="GTPASE IMAP FAMILY MEMBER 2-LIKE-RELATED"/>
    <property type="match status" value="1"/>
</dbReference>
<evidence type="ECO:0000256" key="3">
    <source>
        <dbReference type="ARBA" id="ARBA00023134"/>
    </source>
</evidence>
<evidence type="ECO:0000256" key="2">
    <source>
        <dbReference type="ARBA" id="ARBA00022741"/>
    </source>
</evidence>
<dbReference type="SUPFAM" id="SSF52540">
    <property type="entry name" value="P-loop containing nucleoside triphosphate hydrolases"/>
    <property type="match status" value="1"/>
</dbReference>
<reference evidence="5 6" key="1">
    <citation type="submission" date="2024-05" db="EMBL/GenBank/DDBJ databases">
        <title>Genome sequencing and assembly of Indian major carp, Cirrhinus mrigala (Hamilton, 1822).</title>
        <authorList>
            <person name="Mohindra V."/>
            <person name="Chowdhury L.M."/>
            <person name="Lal K."/>
            <person name="Jena J.K."/>
        </authorList>
    </citation>
    <scope>NUCLEOTIDE SEQUENCE [LARGE SCALE GENOMIC DNA]</scope>
    <source>
        <strain evidence="5">CM1030</strain>
        <tissue evidence="5">Blood</tissue>
    </source>
</reference>
<organism evidence="5 6">
    <name type="scientific">Cirrhinus mrigala</name>
    <name type="common">Mrigala</name>
    <dbReference type="NCBI Taxonomy" id="683832"/>
    <lineage>
        <taxon>Eukaryota</taxon>
        <taxon>Metazoa</taxon>
        <taxon>Chordata</taxon>
        <taxon>Craniata</taxon>
        <taxon>Vertebrata</taxon>
        <taxon>Euteleostomi</taxon>
        <taxon>Actinopterygii</taxon>
        <taxon>Neopterygii</taxon>
        <taxon>Teleostei</taxon>
        <taxon>Ostariophysi</taxon>
        <taxon>Cypriniformes</taxon>
        <taxon>Cyprinidae</taxon>
        <taxon>Labeoninae</taxon>
        <taxon>Labeonini</taxon>
        <taxon>Cirrhinus</taxon>
    </lineage>
</organism>
<comment type="caution">
    <text evidence="5">The sequence shown here is derived from an EMBL/GenBank/DDBJ whole genome shotgun (WGS) entry which is preliminary data.</text>
</comment>
<comment type="similarity">
    <text evidence="1">Belongs to the TRAFAC class TrmE-Era-EngA-EngB-Septin-like GTPase superfamily. AIG1/Toc34/Toc159-like paraseptin GTPase family. IAN subfamily.</text>
</comment>
<evidence type="ECO:0000313" key="5">
    <source>
        <dbReference type="EMBL" id="KAL0199465.1"/>
    </source>
</evidence>
<keyword evidence="3" id="KW-0342">GTP-binding</keyword>
<dbReference type="Gene3D" id="3.40.50.300">
    <property type="entry name" value="P-loop containing nucleotide triphosphate hydrolases"/>
    <property type="match status" value="1"/>
</dbReference>
<dbReference type="EMBL" id="JAMKFB020000003">
    <property type="protein sequence ID" value="KAL0199465.1"/>
    <property type="molecule type" value="Genomic_DNA"/>
</dbReference>
<evidence type="ECO:0000256" key="1">
    <source>
        <dbReference type="ARBA" id="ARBA00008535"/>
    </source>
</evidence>
<accession>A0ABD0RMX6</accession>
<proteinExistence type="inferred from homology"/>
<keyword evidence="6" id="KW-1185">Reference proteome</keyword>
<keyword evidence="2" id="KW-0547">Nucleotide-binding</keyword>
<dbReference type="GO" id="GO:0005525">
    <property type="term" value="F:GTP binding"/>
    <property type="evidence" value="ECO:0007669"/>
    <property type="project" value="UniProtKB-KW"/>
</dbReference>
<dbReference type="AlphaFoldDB" id="A0ABD0RMX6"/>
<dbReference type="Pfam" id="PF04548">
    <property type="entry name" value="AIG1"/>
    <property type="match status" value="1"/>
</dbReference>